<dbReference type="PANTHER" id="PTHR37525">
    <property type="entry name" value="UPF0175 PROTEIN SSL1255"/>
    <property type="match status" value="1"/>
</dbReference>
<gene>
    <name evidence="2" type="ORF">ACFL27_15760</name>
</gene>
<dbReference type="Proteomes" id="UP001594351">
    <property type="component" value="Unassembled WGS sequence"/>
</dbReference>
<sequence length="81" mass="9600">MSLVISDDMLQAARMTEAELRQEIAVMLFQREKLTLAQASRLANMNRYHFQHLLSSRNIHVHYDVKEFEQDLETLRQLGRL</sequence>
<evidence type="ECO:0000256" key="1">
    <source>
        <dbReference type="ARBA" id="ARBA00005651"/>
    </source>
</evidence>
<comment type="caution">
    <text evidence="2">The sequence shown here is derived from an EMBL/GenBank/DDBJ whole genome shotgun (WGS) entry which is preliminary data.</text>
</comment>
<proteinExistence type="inferred from homology"/>
<keyword evidence="3" id="KW-1185">Reference proteome</keyword>
<dbReference type="PANTHER" id="PTHR37525:SF1">
    <property type="entry name" value="UPF0175 PROTEIN SSL1255"/>
    <property type="match status" value="1"/>
</dbReference>
<protein>
    <submittedName>
        <fullName evidence="2">UPF0175 family protein</fullName>
    </submittedName>
</protein>
<dbReference type="InterPro" id="IPR005368">
    <property type="entry name" value="UPF0175"/>
</dbReference>
<organism evidence="2 3">
    <name type="scientific">candidate division CSSED10-310 bacterium</name>
    <dbReference type="NCBI Taxonomy" id="2855610"/>
    <lineage>
        <taxon>Bacteria</taxon>
        <taxon>Bacteria division CSSED10-310</taxon>
    </lineage>
</organism>
<accession>A0ABV6YZM1</accession>
<reference evidence="2 3" key="1">
    <citation type="submission" date="2024-09" db="EMBL/GenBank/DDBJ databases">
        <title>Laminarin stimulates single cell rates of sulfate reduction while oxygen inhibits transcriptomic activity in coastal marine sediment.</title>
        <authorList>
            <person name="Lindsay M."/>
            <person name="Orcutt B."/>
            <person name="Emerson D."/>
            <person name="Stepanauskas R."/>
            <person name="D'Angelo T."/>
        </authorList>
    </citation>
    <scope>NUCLEOTIDE SEQUENCE [LARGE SCALE GENOMIC DNA]</scope>
    <source>
        <strain evidence="2">SAG AM-311-K15</strain>
    </source>
</reference>
<dbReference type="Pfam" id="PF03683">
    <property type="entry name" value="UPF0175"/>
    <property type="match status" value="1"/>
</dbReference>
<evidence type="ECO:0000313" key="2">
    <source>
        <dbReference type="EMBL" id="MFC1851646.1"/>
    </source>
</evidence>
<evidence type="ECO:0000313" key="3">
    <source>
        <dbReference type="Proteomes" id="UP001594351"/>
    </source>
</evidence>
<name>A0ABV6YZM1_UNCC1</name>
<comment type="similarity">
    <text evidence="1">Belongs to the UPF0175 family.</text>
</comment>
<dbReference type="InterPro" id="IPR052264">
    <property type="entry name" value="UPF0175_domain"/>
</dbReference>
<dbReference type="EMBL" id="JBHPBY010000211">
    <property type="protein sequence ID" value="MFC1851646.1"/>
    <property type="molecule type" value="Genomic_DNA"/>
</dbReference>